<reference evidence="1" key="1">
    <citation type="submission" date="2022-10" db="EMBL/GenBank/DDBJ databases">
        <authorList>
            <person name="Hyden B.L."/>
            <person name="Feng K."/>
            <person name="Yates T."/>
            <person name="Jawdy S."/>
            <person name="Smart L.B."/>
            <person name="Muchero W."/>
        </authorList>
    </citation>
    <scope>NUCLEOTIDE SEQUENCE</scope>
    <source>
        <tissue evidence="1">Shoot tip</tissue>
    </source>
</reference>
<organism evidence="1 2">
    <name type="scientific">Salix suchowensis</name>
    <dbReference type="NCBI Taxonomy" id="1278906"/>
    <lineage>
        <taxon>Eukaryota</taxon>
        <taxon>Viridiplantae</taxon>
        <taxon>Streptophyta</taxon>
        <taxon>Embryophyta</taxon>
        <taxon>Tracheophyta</taxon>
        <taxon>Spermatophyta</taxon>
        <taxon>Magnoliopsida</taxon>
        <taxon>eudicotyledons</taxon>
        <taxon>Gunneridae</taxon>
        <taxon>Pentapetalae</taxon>
        <taxon>rosids</taxon>
        <taxon>fabids</taxon>
        <taxon>Malpighiales</taxon>
        <taxon>Salicaceae</taxon>
        <taxon>Saliceae</taxon>
        <taxon>Salix</taxon>
    </lineage>
</organism>
<proteinExistence type="predicted"/>
<evidence type="ECO:0000313" key="2">
    <source>
        <dbReference type="Proteomes" id="UP001141253"/>
    </source>
</evidence>
<keyword evidence="2" id="KW-1185">Reference proteome</keyword>
<protein>
    <submittedName>
        <fullName evidence="1">Uncharacterized protein</fullName>
    </submittedName>
</protein>
<sequence length="156" mass="17433">MYADKRRPQIAGIGTLAWNNHILTTGVNGWSDPLPRTLLRLTEGIHKRFVGLNGAFLISIDTGSQVCALLWNKNERELLSSLWVYAESTHCLEISINGENGRSLNGHTFLEFYGNTLESFTWLRFWNVFGVPEMAAAKPAPEANPEPFSHSDSASR</sequence>
<name>A0ABQ9AP52_9ROSI</name>
<comment type="caution">
    <text evidence="1">The sequence shown here is derived from an EMBL/GenBank/DDBJ whole genome shotgun (WGS) entry which is preliminary data.</text>
</comment>
<evidence type="ECO:0000313" key="1">
    <source>
        <dbReference type="EMBL" id="KAJ6349657.1"/>
    </source>
</evidence>
<accession>A0ABQ9AP52</accession>
<reference evidence="1" key="2">
    <citation type="journal article" date="2023" name="Int. J. Mol. Sci.">
        <title>De Novo Assembly and Annotation of 11 Diverse Shrub Willow (Salix) Genomes Reveals Novel Gene Organization in Sex-Linked Regions.</title>
        <authorList>
            <person name="Hyden B."/>
            <person name="Feng K."/>
            <person name="Yates T.B."/>
            <person name="Jawdy S."/>
            <person name="Cereghino C."/>
            <person name="Smart L.B."/>
            <person name="Muchero W."/>
        </authorList>
    </citation>
    <scope>NUCLEOTIDE SEQUENCE</scope>
    <source>
        <tissue evidence="1">Shoot tip</tissue>
    </source>
</reference>
<dbReference type="EMBL" id="JAPFFI010000018">
    <property type="protein sequence ID" value="KAJ6349657.1"/>
    <property type="molecule type" value="Genomic_DNA"/>
</dbReference>
<dbReference type="Proteomes" id="UP001141253">
    <property type="component" value="Chromosome 19"/>
</dbReference>
<gene>
    <name evidence="1" type="ORF">OIU77_007105</name>
</gene>